<keyword evidence="1" id="KW-0505">Motor protein</keyword>
<dbReference type="GO" id="GO:0003777">
    <property type="term" value="F:microtubule motor activity"/>
    <property type="evidence" value="ECO:0007669"/>
    <property type="project" value="InterPro"/>
</dbReference>
<dbReference type="CDD" id="cd01369">
    <property type="entry name" value="KISc_KHC_KIF5"/>
    <property type="match status" value="1"/>
</dbReference>
<dbReference type="FunFam" id="3.40.850.10:FF:000194">
    <property type="entry name" value="AaceriADR145Cp"/>
    <property type="match status" value="1"/>
</dbReference>
<dbReference type="EMBL" id="AJIX01000009">
    <property type="protein sequence ID" value="KGR16485.1"/>
    <property type="molecule type" value="Genomic_DNA"/>
</dbReference>
<organism evidence="4 5">
    <name type="scientific">Candida albicans P78048</name>
    <dbReference type="NCBI Taxonomy" id="1094989"/>
    <lineage>
        <taxon>Eukaryota</taxon>
        <taxon>Fungi</taxon>
        <taxon>Dikarya</taxon>
        <taxon>Ascomycota</taxon>
        <taxon>Saccharomycotina</taxon>
        <taxon>Pichiomycetes</taxon>
        <taxon>Debaryomycetaceae</taxon>
        <taxon>Candida/Lodderomyces clade</taxon>
        <taxon>Candida</taxon>
    </lineage>
</organism>
<sequence length="904" mass="100966">MSSVHSKSFDGDLTSHRSVEYYDDSMNSSGSPFNFLAPSQVRGSTFIMDSNISTINNIKVICRFRPENEKELQKGKSIVEFPNTQTVTLYGKDYTTHYSFDRVFSPEASQLDIYQFSIAETVDDLINGYNGTVLAYGQTGSGKSYTMLGGPQLSDPNSKGIIPRISHEIFERISANEAVSSEVEYSVCVSFMEIHMEQIRDLIDVVNNEFDHKFTIHEDKSNGIYVKGLATRSVTNELELLNILSEGLKYRSISSTQMNEESSRSHTIFQVKLTQKHMETEVIKRSNLFLVDLAGSEKVDKTGAQGQTLEEAKKINSSLSALGNVINALTDGKSTHIPYRDSKLTRILQESIGGNSRTSLIINCSPSSFNELETLSTLRFGTRAKSIKNSAHVNTELSTASLKNRITQLEKMNQSNQSYIKQLEDELSSYRSEPHSSPSMFSMMRNSTATTTSIATSLATKPSNFQSRLPIPSTASIISSPPPSLARNSHMSDELDRRDKKIEELENVILNLKMQNLKTSHQEESKLFSLENSLQNITNKLNEVELVNINLRKHLLISEKIIESRDNKINKLKLSLKEQQLLISRETLGFRNRLGEIQMKLEDLNKYKEEEMSIKRETLLLQRQQSIGGVSSAGTGTGFGGGLDIMQRSGTTSTDDIQSISAFKPDPELIDNMYDDDRREVEEGNQPHHQYQQQQQQHQQQQEEHFDGGSHNHDGDDEQEEEGGEDHSNTLINRSSDSQISKNGSLRLANDIDKESLQEGFSIYSSKKLDDEYEGKPPQQPQQRLAASASFGNYKNGHNGILNFQQEYLSINEFLKESRRRSLMMANPATNFTPSTIPSPAQQPRVLSDVDSSDTSGMFGSGDAAGSMTPSSKSQKHRRNHSSSGGLNLKIVKPLKSAASLGIF</sequence>
<feature type="compositionally biased region" description="Low complexity" evidence="2">
    <location>
        <begin position="470"/>
        <end position="479"/>
    </location>
</feature>
<dbReference type="PRINTS" id="PR00380">
    <property type="entry name" value="KINESINHEAVY"/>
</dbReference>
<feature type="region of interest" description="Disordered" evidence="2">
    <location>
        <begin position="630"/>
        <end position="742"/>
    </location>
</feature>
<dbReference type="AlphaFoldDB" id="A0AB34PYR9"/>
<feature type="compositionally biased region" description="Polar residues" evidence="2">
    <location>
        <begin position="648"/>
        <end position="661"/>
    </location>
</feature>
<dbReference type="InterPro" id="IPR036961">
    <property type="entry name" value="Kinesin_motor_dom_sf"/>
</dbReference>
<dbReference type="Gene3D" id="3.40.850.10">
    <property type="entry name" value="Kinesin motor domain"/>
    <property type="match status" value="1"/>
</dbReference>
<dbReference type="InterPro" id="IPR027640">
    <property type="entry name" value="Kinesin-like_fam"/>
</dbReference>
<name>A0AB34PYR9_CANAX</name>
<dbReference type="PANTHER" id="PTHR47968:SF17">
    <property type="entry name" value="KINESIN-LIKE PROTEIN"/>
    <property type="match status" value="1"/>
</dbReference>
<comment type="caution">
    <text evidence="4">The sequence shown here is derived from an EMBL/GenBank/DDBJ whole genome shotgun (WGS) entry which is preliminary data.</text>
</comment>
<evidence type="ECO:0000256" key="1">
    <source>
        <dbReference type="PROSITE-ProRule" id="PRU00283"/>
    </source>
</evidence>
<evidence type="ECO:0000313" key="4">
    <source>
        <dbReference type="EMBL" id="KGR16485.1"/>
    </source>
</evidence>
<feature type="compositionally biased region" description="Polar residues" evidence="2">
    <location>
        <begin position="830"/>
        <end position="842"/>
    </location>
</feature>
<dbReference type="SMR" id="A0AB34PYR9"/>
<feature type="compositionally biased region" description="Polar residues" evidence="2">
    <location>
        <begin position="729"/>
        <end position="742"/>
    </location>
</feature>
<proteinExistence type="inferred from homology"/>
<accession>A0AB34PYR9</accession>
<feature type="domain" description="Kinesin motor" evidence="3">
    <location>
        <begin position="57"/>
        <end position="387"/>
    </location>
</feature>
<dbReference type="InterPro" id="IPR001752">
    <property type="entry name" value="Kinesin_motor_dom"/>
</dbReference>
<feature type="region of interest" description="Disordered" evidence="2">
    <location>
        <begin position="458"/>
        <end position="497"/>
    </location>
</feature>
<dbReference type="GO" id="GO:0007018">
    <property type="term" value="P:microtubule-based movement"/>
    <property type="evidence" value="ECO:0007669"/>
    <property type="project" value="InterPro"/>
</dbReference>
<keyword evidence="1" id="KW-0067">ATP-binding</keyword>
<dbReference type="InterPro" id="IPR027417">
    <property type="entry name" value="P-loop_NTPase"/>
</dbReference>
<dbReference type="SUPFAM" id="SSF52540">
    <property type="entry name" value="P-loop containing nucleoside triphosphate hydrolases"/>
    <property type="match status" value="1"/>
</dbReference>
<evidence type="ECO:0000259" key="3">
    <source>
        <dbReference type="PROSITE" id="PS50067"/>
    </source>
</evidence>
<dbReference type="PROSITE" id="PS50067">
    <property type="entry name" value="KINESIN_MOTOR_2"/>
    <property type="match status" value="1"/>
</dbReference>
<comment type="similarity">
    <text evidence="1">Belongs to the TRAFAC class myosin-kinesin ATPase superfamily. Kinesin family.</text>
</comment>
<keyword evidence="1" id="KW-0547">Nucleotide-binding</keyword>
<dbReference type="GO" id="GO:0005524">
    <property type="term" value="F:ATP binding"/>
    <property type="evidence" value="ECO:0007669"/>
    <property type="project" value="UniProtKB-UniRule"/>
</dbReference>
<dbReference type="PANTHER" id="PTHR47968">
    <property type="entry name" value="CENTROMERE PROTEIN E"/>
    <property type="match status" value="1"/>
</dbReference>
<dbReference type="GO" id="GO:0008017">
    <property type="term" value="F:microtubule binding"/>
    <property type="evidence" value="ECO:0007669"/>
    <property type="project" value="InterPro"/>
</dbReference>
<dbReference type="SMART" id="SM00129">
    <property type="entry name" value="KISc"/>
    <property type="match status" value="1"/>
</dbReference>
<evidence type="ECO:0000313" key="5">
    <source>
        <dbReference type="Proteomes" id="UP000030161"/>
    </source>
</evidence>
<dbReference type="Pfam" id="PF00225">
    <property type="entry name" value="Kinesin"/>
    <property type="match status" value="1"/>
</dbReference>
<protein>
    <recommendedName>
        <fullName evidence="3">Kinesin motor domain-containing protein</fullName>
    </recommendedName>
</protein>
<dbReference type="Proteomes" id="UP000030161">
    <property type="component" value="Unassembled WGS sequence"/>
</dbReference>
<feature type="compositionally biased region" description="Basic and acidic residues" evidence="2">
    <location>
        <begin position="675"/>
        <end position="686"/>
    </location>
</feature>
<feature type="region of interest" description="Disordered" evidence="2">
    <location>
        <begin position="830"/>
        <end position="889"/>
    </location>
</feature>
<evidence type="ECO:0000256" key="2">
    <source>
        <dbReference type="SAM" id="MobiDB-lite"/>
    </source>
</evidence>
<feature type="compositionally biased region" description="Low complexity" evidence="2">
    <location>
        <begin position="687"/>
        <end position="700"/>
    </location>
</feature>
<feature type="binding site" evidence="1">
    <location>
        <begin position="137"/>
        <end position="144"/>
    </location>
    <ligand>
        <name>ATP</name>
        <dbReference type="ChEBI" id="CHEBI:30616"/>
    </ligand>
</feature>
<feature type="compositionally biased region" description="Acidic residues" evidence="2">
    <location>
        <begin position="715"/>
        <end position="724"/>
    </location>
</feature>
<gene>
    <name evidence="4" type="ORF">MG3_01213</name>
</gene>
<reference evidence="4 5" key="1">
    <citation type="submission" date="2013-12" db="EMBL/GenBank/DDBJ databases">
        <title>The Genome Sequence of Candida albicans P78048.</title>
        <authorList>
            <consortium name="The Broad Institute Genome Sequencing Platform"/>
            <consortium name="The Broad Institute Genome Sequencing Center for Infectious Disease"/>
            <person name="Cuomo C."/>
            <person name="Bennett R."/>
            <person name="Hirakawa M."/>
            <person name="Noverr M."/>
            <person name="Mitchell A."/>
            <person name="Young S.K."/>
            <person name="Zeng Q."/>
            <person name="Gargeya S."/>
            <person name="Fitzgerald M."/>
            <person name="Abouelleil A."/>
            <person name="Alvarado L."/>
            <person name="Berlin A.M."/>
            <person name="Chapman S.B."/>
            <person name="Dewar J."/>
            <person name="Goldberg J."/>
            <person name="Griggs A."/>
            <person name="Gujja S."/>
            <person name="Hansen M."/>
            <person name="Howarth C."/>
            <person name="Imamovic A."/>
            <person name="Larimer J."/>
            <person name="McCowan C."/>
            <person name="Murphy C."/>
            <person name="Pearson M."/>
            <person name="Priest M."/>
            <person name="Roberts A."/>
            <person name="Saif S."/>
            <person name="Shea T."/>
            <person name="Sykes S."/>
            <person name="Wortman J."/>
            <person name="Nusbaum C."/>
            <person name="Birren B."/>
        </authorList>
    </citation>
    <scope>NUCLEOTIDE SEQUENCE [LARGE SCALE GENOMIC DNA]</scope>
    <source>
        <strain evidence="4 5">P78048</strain>
    </source>
</reference>
<feature type="compositionally biased region" description="Basic and acidic residues" evidence="2">
    <location>
        <begin position="701"/>
        <end position="714"/>
    </location>
</feature>